<protein>
    <recommendedName>
        <fullName evidence="4">DUF4913 domain-containing protein</fullName>
    </recommendedName>
</protein>
<feature type="region of interest" description="Disordered" evidence="1">
    <location>
        <begin position="1"/>
        <end position="38"/>
    </location>
</feature>
<feature type="compositionally biased region" description="Low complexity" evidence="1">
    <location>
        <begin position="1"/>
        <end position="18"/>
    </location>
</feature>
<evidence type="ECO:0000313" key="3">
    <source>
        <dbReference type="Proteomes" id="UP000569329"/>
    </source>
</evidence>
<dbReference type="AlphaFoldDB" id="A0A839E7W0"/>
<evidence type="ECO:0000256" key="1">
    <source>
        <dbReference type="SAM" id="MobiDB-lite"/>
    </source>
</evidence>
<dbReference type="RefSeq" id="WP_182546947.1">
    <property type="nucleotide sequence ID" value="NZ_JACGWZ010000010.1"/>
</dbReference>
<reference evidence="2 3" key="1">
    <citation type="submission" date="2020-07" db="EMBL/GenBank/DDBJ databases">
        <title>Sequencing the genomes of 1000 actinobacteria strains.</title>
        <authorList>
            <person name="Klenk H.-P."/>
        </authorList>
    </citation>
    <scope>NUCLEOTIDE SEQUENCE [LARGE SCALE GENOMIC DNA]</scope>
    <source>
        <strain evidence="2 3">DSM 45975</strain>
    </source>
</reference>
<dbReference type="InterPro" id="IPR032584">
    <property type="entry name" value="DUF4913"/>
</dbReference>
<feature type="region of interest" description="Disordered" evidence="1">
    <location>
        <begin position="136"/>
        <end position="159"/>
    </location>
</feature>
<proteinExistence type="predicted"/>
<evidence type="ECO:0008006" key="4">
    <source>
        <dbReference type="Google" id="ProtNLM"/>
    </source>
</evidence>
<dbReference type="EMBL" id="JACGWZ010000010">
    <property type="protein sequence ID" value="MBA8827787.1"/>
    <property type="molecule type" value="Genomic_DNA"/>
</dbReference>
<name>A0A839E7W0_9PSEU</name>
<comment type="caution">
    <text evidence="2">The sequence shown here is derived from an EMBL/GenBank/DDBJ whole genome shotgun (WGS) entry which is preliminary data.</text>
</comment>
<gene>
    <name evidence="2" type="ORF">FHX42_005194</name>
</gene>
<organism evidence="2 3">
    <name type="scientific">Halosaccharopolyspora lacisalsi</name>
    <dbReference type="NCBI Taxonomy" id="1000566"/>
    <lineage>
        <taxon>Bacteria</taxon>
        <taxon>Bacillati</taxon>
        <taxon>Actinomycetota</taxon>
        <taxon>Actinomycetes</taxon>
        <taxon>Pseudonocardiales</taxon>
        <taxon>Pseudonocardiaceae</taxon>
        <taxon>Halosaccharopolyspora</taxon>
    </lineage>
</organism>
<accession>A0A839E7W0</accession>
<evidence type="ECO:0000313" key="2">
    <source>
        <dbReference type="EMBL" id="MBA8827787.1"/>
    </source>
</evidence>
<dbReference type="Proteomes" id="UP000569329">
    <property type="component" value="Unassembled WGS sequence"/>
</dbReference>
<dbReference type="Pfam" id="PF16259">
    <property type="entry name" value="DUF4913"/>
    <property type="match status" value="1"/>
</dbReference>
<feature type="compositionally biased region" description="Basic and acidic residues" evidence="1">
    <location>
        <begin position="149"/>
        <end position="159"/>
    </location>
</feature>
<keyword evidence="3" id="KW-1185">Reference proteome</keyword>
<sequence length="159" mass="17634">MSFDFFPTAADTAPAEEAVPGGEPVPDEQPPAAETGDESAVDMDELLGWVHGLVIPLYQRSLKYATWCPAWFEHPEAVFRLELVRRAWEEAVVADEGSAMSTWMLHHLDPHMSVLTSPTGPFGECEYSQRHGFKHTGHGSRVELPVLDPDTHHADTESE</sequence>